<dbReference type="PANTHER" id="PTHR32089:SF112">
    <property type="entry name" value="LYSOZYME-LIKE PROTEIN-RELATED"/>
    <property type="match status" value="1"/>
</dbReference>
<dbReference type="EMBL" id="CP039268">
    <property type="protein sequence ID" value="QGU33864.1"/>
    <property type="molecule type" value="Genomic_DNA"/>
</dbReference>
<organism evidence="6 7">
    <name type="scientific">Thermochromatium tepidum ATCC 43061</name>
    <dbReference type="NCBI Taxonomy" id="316276"/>
    <lineage>
        <taxon>Bacteria</taxon>
        <taxon>Pseudomonadati</taxon>
        <taxon>Pseudomonadota</taxon>
        <taxon>Gammaproteobacteria</taxon>
        <taxon>Chromatiales</taxon>
        <taxon>Chromatiaceae</taxon>
        <taxon>Thermochromatium</taxon>
    </lineage>
</organism>
<evidence type="ECO:0000256" key="1">
    <source>
        <dbReference type="ARBA" id="ARBA00004370"/>
    </source>
</evidence>
<evidence type="ECO:0000256" key="2">
    <source>
        <dbReference type="ARBA" id="ARBA00023224"/>
    </source>
</evidence>
<dbReference type="GO" id="GO:0006935">
    <property type="term" value="P:chemotaxis"/>
    <property type="evidence" value="ECO:0007669"/>
    <property type="project" value="UniProtKB-ARBA"/>
</dbReference>
<dbReference type="Gene3D" id="1.10.287.950">
    <property type="entry name" value="Methyl-accepting chemotaxis protein"/>
    <property type="match status" value="1"/>
</dbReference>
<name>A0A6I6E1U5_THETI</name>
<dbReference type="SMART" id="SM00283">
    <property type="entry name" value="MA"/>
    <property type="match status" value="1"/>
</dbReference>
<keyword evidence="4" id="KW-0812">Transmembrane</keyword>
<dbReference type="GO" id="GO:0007165">
    <property type="term" value="P:signal transduction"/>
    <property type="evidence" value="ECO:0007669"/>
    <property type="project" value="UniProtKB-KW"/>
</dbReference>
<dbReference type="KEGG" id="ttp:E6P07_13300"/>
<dbReference type="GO" id="GO:0016020">
    <property type="term" value="C:membrane"/>
    <property type="evidence" value="ECO:0007669"/>
    <property type="project" value="UniProtKB-SubCell"/>
</dbReference>
<keyword evidence="7" id="KW-1185">Reference proteome</keyword>
<evidence type="ECO:0000313" key="7">
    <source>
        <dbReference type="Proteomes" id="UP000426424"/>
    </source>
</evidence>
<keyword evidence="4" id="KW-1133">Transmembrane helix</keyword>
<feature type="transmembrane region" description="Helical" evidence="4">
    <location>
        <begin position="49"/>
        <end position="69"/>
    </location>
</feature>
<accession>A0A6I6E1U5</accession>
<keyword evidence="4" id="KW-0472">Membrane</keyword>
<evidence type="ECO:0000259" key="5">
    <source>
        <dbReference type="PROSITE" id="PS50111"/>
    </source>
</evidence>
<dbReference type="AlphaFoldDB" id="A0A6I6E1U5"/>
<sequence>MNGRPSMGLFDKPWLAFAISLAVALIAGAATWALNPWFIEVTQPENRLATAIGMGLGALFVLAAYYYLLRFAVRRMFRHEVAVAYSWAAARDSTLAILDKIGADQRALPRFAELMNGHLDAANQANEAGVLQILDALQQVRGQSESLLDTLRQQEARTGQVAEEQARRLEHNAFTLKELADYQARRTAQIAEDGQRIAEVLGQVKQLGGLTRIIREIAKQTNLLALNAAIEAARAGEAGRGFAVVADEVRKLSQQTESATQEIDHAIAAMTEHVEQNLSIIVSSARSDEETRQVQAIADDLGGMNSAFEEVGNYLARVVQESHGAMHAIHENILNALGQMQFQDVSRQQIEQVRFALDQLAEHARQVSSALEAHNADWPALEDKIEGLKAGYVMHTQHVTHGQVTGQAVQQDSRPAIELF</sequence>
<protein>
    <recommendedName>
        <fullName evidence="5">Methyl-accepting transducer domain-containing protein</fullName>
    </recommendedName>
</protein>
<comment type="subcellular location">
    <subcellularLocation>
        <location evidence="1">Membrane</location>
    </subcellularLocation>
</comment>
<dbReference type="InterPro" id="IPR004089">
    <property type="entry name" value="MCPsignal_dom"/>
</dbReference>
<dbReference type="SUPFAM" id="SSF58104">
    <property type="entry name" value="Methyl-accepting chemotaxis protein (MCP) signaling domain"/>
    <property type="match status" value="1"/>
</dbReference>
<keyword evidence="2 3" id="KW-0807">Transducer</keyword>
<evidence type="ECO:0000313" key="6">
    <source>
        <dbReference type="EMBL" id="QGU33864.1"/>
    </source>
</evidence>
<dbReference type="OrthoDB" id="9816265at2"/>
<proteinExistence type="predicted"/>
<dbReference type="Proteomes" id="UP000426424">
    <property type="component" value="Chromosome"/>
</dbReference>
<dbReference type="PROSITE" id="PS50111">
    <property type="entry name" value="CHEMOTAXIS_TRANSDUC_2"/>
    <property type="match status" value="1"/>
</dbReference>
<evidence type="ECO:0000256" key="4">
    <source>
        <dbReference type="SAM" id="Phobius"/>
    </source>
</evidence>
<dbReference type="PANTHER" id="PTHR32089">
    <property type="entry name" value="METHYL-ACCEPTING CHEMOTAXIS PROTEIN MCPB"/>
    <property type="match status" value="1"/>
</dbReference>
<gene>
    <name evidence="6" type="ORF">E6P07_13300</name>
</gene>
<feature type="domain" description="Methyl-accepting transducer" evidence="5">
    <location>
        <begin position="118"/>
        <end position="341"/>
    </location>
</feature>
<evidence type="ECO:0000256" key="3">
    <source>
        <dbReference type="PROSITE-ProRule" id="PRU00284"/>
    </source>
</evidence>
<reference evidence="6 7" key="1">
    <citation type="submission" date="2019-12" db="EMBL/GenBank/DDBJ databases">
        <title>The complete genome of the thermophilic, anoxygenic phototrophic gammaproteobacterium Thermochromatium tepidum.</title>
        <authorList>
            <person name="Sattley W.M."/>
            <person name="Swingley W.D."/>
            <person name="Burchell B.M."/>
            <person name="Gurbani S.A."/>
            <person name="Kujawa C.M."/>
            <person name="Nuccio D.A."/>
            <person name="Schladweiler J."/>
            <person name="Shaffer K.N."/>
            <person name="Stokes L.M."/>
            <person name="Touchman J.W."/>
            <person name="Blankenship R.E."/>
            <person name="Madigan M.T."/>
        </authorList>
    </citation>
    <scope>NUCLEOTIDE SEQUENCE [LARGE SCALE GENOMIC DNA]</scope>
    <source>
        <strain evidence="6 7">ATCC 43061</strain>
    </source>
</reference>
<dbReference type="Pfam" id="PF00015">
    <property type="entry name" value="MCPsignal"/>
    <property type="match status" value="1"/>
</dbReference>